<dbReference type="AlphaFoldDB" id="A0A225WV19"/>
<dbReference type="InterPro" id="IPR051320">
    <property type="entry name" value="Viral_Replic_Matur_Polypro"/>
</dbReference>
<comment type="caution">
    <text evidence="1">The sequence shown here is derived from an EMBL/GenBank/DDBJ whole genome shotgun (WGS) entry which is preliminary data.</text>
</comment>
<dbReference type="OrthoDB" id="115435at2759"/>
<dbReference type="SUPFAM" id="SSF56672">
    <property type="entry name" value="DNA/RNA polymerases"/>
    <property type="match status" value="1"/>
</dbReference>
<dbReference type="Gene3D" id="3.30.70.270">
    <property type="match status" value="1"/>
</dbReference>
<proteinExistence type="predicted"/>
<protein>
    <recommendedName>
        <fullName evidence="3">Reverse transcriptase</fullName>
    </recommendedName>
</protein>
<dbReference type="PANTHER" id="PTHR33064:SF37">
    <property type="entry name" value="RIBONUCLEASE H"/>
    <property type="match status" value="1"/>
</dbReference>
<gene>
    <name evidence="1" type="ORF">PHMEG_0004812</name>
</gene>
<name>A0A225WV19_9STRA</name>
<keyword evidence="2" id="KW-1185">Reference proteome</keyword>
<evidence type="ECO:0008006" key="3">
    <source>
        <dbReference type="Google" id="ProtNLM"/>
    </source>
</evidence>
<dbReference type="PANTHER" id="PTHR33064">
    <property type="entry name" value="POL PROTEIN"/>
    <property type="match status" value="1"/>
</dbReference>
<dbReference type="EMBL" id="NBNE01000294">
    <property type="protein sequence ID" value="OWZ20750.1"/>
    <property type="molecule type" value="Genomic_DNA"/>
</dbReference>
<evidence type="ECO:0000313" key="1">
    <source>
        <dbReference type="EMBL" id="OWZ20750.1"/>
    </source>
</evidence>
<evidence type="ECO:0000313" key="2">
    <source>
        <dbReference type="Proteomes" id="UP000198211"/>
    </source>
</evidence>
<sequence length="79" mass="9086">MEYVMPMVDALLTDMEAYLWFCSLDAASRNVSAFVCTLGHIEWRRVPFGLKNAPMLYLGMMDNALWGFIQPKGGWKEYS</sequence>
<organism evidence="1 2">
    <name type="scientific">Phytophthora megakarya</name>
    <dbReference type="NCBI Taxonomy" id="4795"/>
    <lineage>
        <taxon>Eukaryota</taxon>
        <taxon>Sar</taxon>
        <taxon>Stramenopiles</taxon>
        <taxon>Oomycota</taxon>
        <taxon>Peronosporomycetes</taxon>
        <taxon>Peronosporales</taxon>
        <taxon>Peronosporaceae</taxon>
        <taxon>Phytophthora</taxon>
    </lineage>
</organism>
<accession>A0A225WV19</accession>
<dbReference type="InterPro" id="IPR043128">
    <property type="entry name" value="Rev_trsase/Diguanyl_cyclase"/>
</dbReference>
<reference evidence="2" key="1">
    <citation type="submission" date="2017-03" db="EMBL/GenBank/DDBJ databases">
        <title>Phytopthora megakarya and P. palmivora, two closely related causual agents of cacao black pod achieved similar genome size and gene model numbers by different mechanisms.</title>
        <authorList>
            <person name="Ali S."/>
            <person name="Shao J."/>
            <person name="Larry D.J."/>
            <person name="Kronmiller B."/>
            <person name="Shen D."/>
            <person name="Strem M.D."/>
            <person name="Melnick R.L."/>
            <person name="Guiltinan M.J."/>
            <person name="Tyler B.M."/>
            <person name="Meinhardt L.W."/>
            <person name="Bailey B.A."/>
        </authorList>
    </citation>
    <scope>NUCLEOTIDE SEQUENCE [LARGE SCALE GENOMIC DNA]</scope>
    <source>
        <strain evidence="2">zdho120</strain>
    </source>
</reference>
<dbReference type="InterPro" id="IPR043502">
    <property type="entry name" value="DNA/RNA_pol_sf"/>
</dbReference>
<dbReference type="Proteomes" id="UP000198211">
    <property type="component" value="Unassembled WGS sequence"/>
</dbReference>